<keyword evidence="4" id="KW-1003">Cell membrane</keyword>
<reference evidence="17" key="1">
    <citation type="journal article" date="2013" name="Stand. Genomic Sci.">
        <title>Complete genome sequence of Desulfocapsa sulfexigens, a marine deltaproteobacterium specialized in disproportionating inorganic sulfur compounds.</title>
        <authorList>
            <person name="Finster K.W."/>
            <person name="Kjeldsen K.U."/>
            <person name="Kube M."/>
            <person name="Reinhardt R."/>
            <person name="Mussmann M."/>
            <person name="Amann R."/>
            <person name="Schreiber L."/>
        </authorList>
    </citation>
    <scope>NUCLEOTIDE SEQUENCE [LARGE SCALE GENOMIC DNA]</scope>
    <source>
        <strain evidence="17">DSM 10523 / SB164P1</strain>
    </source>
</reference>
<dbReference type="SUPFAM" id="SSF47384">
    <property type="entry name" value="Homodimeric domain of signal transducing histidine kinase"/>
    <property type="match status" value="1"/>
</dbReference>
<dbReference type="PROSITE" id="PS50109">
    <property type="entry name" value="HIS_KIN"/>
    <property type="match status" value="1"/>
</dbReference>
<dbReference type="PANTHER" id="PTHR43065">
    <property type="entry name" value="SENSOR HISTIDINE KINASE"/>
    <property type="match status" value="1"/>
</dbReference>
<evidence type="ECO:0000256" key="11">
    <source>
        <dbReference type="ARBA" id="ARBA00022989"/>
    </source>
</evidence>
<keyword evidence="6" id="KW-0808">Transferase</keyword>
<evidence type="ECO:0000256" key="7">
    <source>
        <dbReference type="ARBA" id="ARBA00022692"/>
    </source>
</evidence>
<dbReference type="Pfam" id="PF02743">
    <property type="entry name" value="dCache_1"/>
    <property type="match status" value="1"/>
</dbReference>
<dbReference type="EC" id="2.7.13.3" evidence="3"/>
<keyword evidence="11 14" id="KW-1133">Transmembrane helix</keyword>
<accession>M1PQ52</accession>
<proteinExistence type="predicted"/>
<organism evidence="16 17">
    <name type="scientific">Desulfocapsa sulfexigens (strain DSM 10523 / SB164P1)</name>
    <dbReference type="NCBI Taxonomy" id="1167006"/>
    <lineage>
        <taxon>Bacteria</taxon>
        <taxon>Pseudomonadati</taxon>
        <taxon>Thermodesulfobacteriota</taxon>
        <taxon>Desulfobulbia</taxon>
        <taxon>Desulfobulbales</taxon>
        <taxon>Desulfocapsaceae</taxon>
        <taxon>Desulfocapsa</taxon>
    </lineage>
</organism>
<evidence type="ECO:0000256" key="4">
    <source>
        <dbReference type="ARBA" id="ARBA00022475"/>
    </source>
</evidence>
<dbReference type="GO" id="GO:0005524">
    <property type="term" value="F:ATP binding"/>
    <property type="evidence" value="ECO:0007669"/>
    <property type="project" value="UniProtKB-KW"/>
</dbReference>
<evidence type="ECO:0000256" key="14">
    <source>
        <dbReference type="SAM" id="Phobius"/>
    </source>
</evidence>
<dbReference type="CDD" id="cd00082">
    <property type="entry name" value="HisKA"/>
    <property type="match status" value="1"/>
</dbReference>
<dbReference type="EMBL" id="CP003985">
    <property type="protein sequence ID" value="AGF78501.1"/>
    <property type="molecule type" value="Genomic_DNA"/>
</dbReference>
<dbReference type="HOGENOM" id="CLU_023166_1_0_7"/>
<dbReference type="PANTHER" id="PTHR43065:SF46">
    <property type="entry name" value="C4-DICARBOXYLATE TRANSPORT SENSOR PROTEIN DCTB"/>
    <property type="match status" value="1"/>
</dbReference>
<dbReference type="eggNOG" id="COG4191">
    <property type="taxonomic scope" value="Bacteria"/>
</dbReference>
<dbReference type="CDD" id="cd12914">
    <property type="entry name" value="PDC1_DGC_like"/>
    <property type="match status" value="1"/>
</dbReference>
<evidence type="ECO:0000259" key="15">
    <source>
        <dbReference type="PROSITE" id="PS50109"/>
    </source>
</evidence>
<evidence type="ECO:0000313" key="16">
    <source>
        <dbReference type="EMBL" id="AGF78501.1"/>
    </source>
</evidence>
<keyword evidence="13 14" id="KW-0472">Membrane</keyword>
<evidence type="ECO:0000256" key="9">
    <source>
        <dbReference type="ARBA" id="ARBA00022777"/>
    </source>
</evidence>
<dbReference type="InterPro" id="IPR036097">
    <property type="entry name" value="HisK_dim/P_sf"/>
</dbReference>
<sequence length="593" mass="67170">MTERHHWLNKILPSPLAEDGNAADSEQVYTKFSRGLSVILLVLVLVPLTVLSLLSHYQYKELLEEEEMDQLVLNLEQAQSTIEAFITELQSIIKFVARDDRYEELLNPDELESLFVRLKDEYPGFADIEIIDPEGTQKAYLGPYALGGHNYSEQTWYKEVLLRGVHISNIFSGFRNVPHFVIAVSRKDPRSQEYWVLRVTIEGKTLQNFINTISTSYADDMFLVDAEGITQTIPQKYGNIGEKCILHDVEEKEVKFFDGDYHNQDGSTEKTQRILIVKKTFKGMQINHAAIDLVETPWRLVLVKEQYLHAATWVQFKVKLTTMFFSSVVVAVFVILEISSAITNHIRESDKKRQFLYREVANSNKLASVGRLAAGVAHEINNPLSIINQKTGLVQDFMEFSEDFPHKEAMAEALDGIQNSVERCKTITHRLLGFARQTDAKTEEIDFHHTIREVVDFLAKEATYNQIQIEFDLSQDIKKIWCDRGLLQQIFLNITNNAIDAIGRDGKIVLASRKVGEDSIEVTISDNGPGMSPDVKRKIFEPFFTTKETGKGTGLGLSITYGLVKKLGGSIHVTSEMGKGTTFVISLPVKRSV</sequence>
<keyword evidence="5" id="KW-0597">Phosphoprotein</keyword>
<evidence type="ECO:0000256" key="8">
    <source>
        <dbReference type="ARBA" id="ARBA00022741"/>
    </source>
</evidence>
<dbReference type="STRING" id="1167006.UWK_01951"/>
<dbReference type="RefSeq" id="WP_015404192.1">
    <property type="nucleotide sequence ID" value="NC_020304.1"/>
</dbReference>
<dbReference type="PRINTS" id="PR00344">
    <property type="entry name" value="BCTRLSENSOR"/>
</dbReference>
<feature type="transmembrane region" description="Helical" evidence="14">
    <location>
        <begin position="35"/>
        <end position="54"/>
    </location>
</feature>
<keyword evidence="9 16" id="KW-0418">Kinase</keyword>
<comment type="subcellular location">
    <subcellularLocation>
        <location evidence="2">Cell membrane</location>
        <topology evidence="2">Multi-pass membrane protein</topology>
    </subcellularLocation>
</comment>
<dbReference type="Pfam" id="PF00512">
    <property type="entry name" value="HisKA"/>
    <property type="match status" value="1"/>
</dbReference>
<evidence type="ECO:0000256" key="6">
    <source>
        <dbReference type="ARBA" id="ARBA00022679"/>
    </source>
</evidence>
<evidence type="ECO:0000313" key="17">
    <source>
        <dbReference type="Proteomes" id="UP000011721"/>
    </source>
</evidence>
<dbReference type="KEGG" id="dsf:UWK_01951"/>
<dbReference type="GO" id="GO:0005886">
    <property type="term" value="C:plasma membrane"/>
    <property type="evidence" value="ECO:0007669"/>
    <property type="project" value="UniProtKB-SubCell"/>
</dbReference>
<dbReference type="Pfam" id="PF02518">
    <property type="entry name" value="HATPase_c"/>
    <property type="match status" value="1"/>
</dbReference>
<evidence type="ECO:0000256" key="13">
    <source>
        <dbReference type="ARBA" id="ARBA00023136"/>
    </source>
</evidence>
<dbReference type="OrthoDB" id="9777714at2"/>
<keyword evidence="12" id="KW-0902">Two-component regulatory system</keyword>
<evidence type="ECO:0000256" key="5">
    <source>
        <dbReference type="ARBA" id="ARBA00022553"/>
    </source>
</evidence>
<comment type="catalytic activity">
    <reaction evidence="1">
        <text>ATP + protein L-histidine = ADP + protein N-phospho-L-histidine.</text>
        <dbReference type="EC" id="2.7.13.3"/>
    </reaction>
</comment>
<dbReference type="InterPro" id="IPR036890">
    <property type="entry name" value="HATPase_C_sf"/>
</dbReference>
<name>M1PQ52_DESSD</name>
<keyword evidence="7 14" id="KW-0812">Transmembrane</keyword>
<keyword evidence="8" id="KW-0547">Nucleotide-binding</keyword>
<evidence type="ECO:0000256" key="12">
    <source>
        <dbReference type="ARBA" id="ARBA00023012"/>
    </source>
</evidence>
<keyword evidence="10" id="KW-0067">ATP-binding</keyword>
<dbReference type="GO" id="GO:0000155">
    <property type="term" value="F:phosphorelay sensor kinase activity"/>
    <property type="evidence" value="ECO:0007669"/>
    <property type="project" value="InterPro"/>
</dbReference>
<dbReference type="PATRIC" id="fig|1167006.5.peg.2137"/>
<dbReference type="InterPro" id="IPR003661">
    <property type="entry name" value="HisK_dim/P_dom"/>
</dbReference>
<dbReference type="SMART" id="SM00387">
    <property type="entry name" value="HATPase_c"/>
    <property type="match status" value="1"/>
</dbReference>
<dbReference type="Gene3D" id="3.30.450.20">
    <property type="entry name" value="PAS domain"/>
    <property type="match status" value="1"/>
</dbReference>
<feature type="domain" description="Histidine kinase" evidence="15">
    <location>
        <begin position="375"/>
        <end position="591"/>
    </location>
</feature>
<dbReference type="Gene3D" id="1.10.287.130">
    <property type="match status" value="1"/>
</dbReference>
<evidence type="ECO:0000256" key="1">
    <source>
        <dbReference type="ARBA" id="ARBA00000085"/>
    </source>
</evidence>
<dbReference type="SUPFAM" id="SSF55874">
    <property type="entry name" value="ATPase domain of HSP90 chaperone/DNA topoisomerase II/histidine kinase"/>
    <property type="match status" value="1"/>
</dbReference>
<protein>
    <recommendedName>
        <fullName evidence="3">histidine kinase</fullName>
        <ecNumber evidence="3">2.7.13.3</ecNumber>
    </recommendedName>
</protein>
<dbReference type="Proteomes" id="UP000011721">
    <property type="component" value="Chromosome"/>
</dbReference>
<dbReference type="InterPro" id="IPR004358">
    <property type="entry name" value="Sig_transdc_His_kin-like_C"/>
</dbReference>
<dbReference type="SMART" id="SM00388">
    <property type="entry name" value="HisKA"/>
    <property type="match status" value="1"/>
</dbReference>
<gene>
    <name evidence="16" type="ordered locus">UWK_01951</name>
</gene>
<dbReference type="AlphaFoldDB" id="M1PQ52"/>
<dbReference type="Gene3D" id="3.30.565.10">
    <property type="entry name" value="Histidine kinase-like ATPase, C-terminal domain"/>
    <property type="match status" value="1"/>
</dbReference>
<keyword evidence="17" id="KW-1185">Reference proteome</keyword>
<dbReference type="InterPro" id="IPR033479">
    <property type="entry name" value="dCache_1"/>
</dbReference>
<dbReference type="InterPro" id="IPR005467">
    <property type="entry name" value="His_kinase_dom"/>
</dbReference>
<evidence type="ECO:0000256" key="10">
    <source>
        <dbReference type="ARBA" id="ARBA00022840"/>
    </source>
</evidence>
<dbReference type="InterPro" id="IPR003594">
    <property type="entry name" value="HATPase_dom"/>
</dbReference>
<evidence type="ECO:0000256" key="3">
    <source>
        <dbReference type="ARBA" id="ARBA00012438"/>
    </source>
</evidence>
<evidence type="ECO:0000256" key="2">
    <source>
        <dbReference type="ARBA" id="ARBA00004651"/>
    </source>
</evidence>